<protein>
    <submittedName>
        <fullName evidence="2">Uncharacterized protein</fullName>
    </submittedName>
</protein>
<dbReference type="AlphaFoldDB" id="A0A1D3KZ18"/>
<reference evidence="2 3" key="1">
    <citation type="submission" date="2016-08" db="EMBL/GenBank/DDBJ databases">
        <authorList>
            <person name="Seilhamer J.J."/>
        </authorList>
    </citation>
    <scope>NUCLEOTIDE SEQUENCE [LARGE SCALE GENOMIC DNA]</scope>
    <source>
        <strain evidence="2">Buetzberg</strain>
    </source>
</reference>
<accession>A0A1D3KZ18</accession>
<dbReference type="Proteomes" id="UP000094707">
    <property type="component" value="Chromosome I"/>
</dbReference>
<proteinExistence type="predicted"/>
<keyword evidence="1" id="KW-0812">Transmembrane</keyword>
<feature type="transmembrane region" description="Helical" evidence="1">
    <location>
        <begin position="43"/>
        <end position="63"/>
    </location>
</feature>
<keyword evidence="3" id="KW-1185">Reference proteome</keyword>
<evidence type="ECO:0000256" key="1">
    <source>
        <dbReference type="SAM" id="Phobius"/>
    </source>
</evidence>
<keyword evidence="1" id="KW-0472">Membrane</keyword>
<name>A0A1D3KZ18_9EURY</name>
<keyword evidence="1" id="KW-1133">Transmembrane helix</keyword>
<dbReference type="KEGG" id="mcub:MCBB_0033"/>
<feature type="transmembrane region" description="Helical" evidence="1">
    <location>
        <begin position="7"/>
        <end position="31"/>
    </location>
</feature>
<dbReference type="RefSeq" id="WP_071905708.1">
    <property type="nucleotide sequence ID" value="NZ_LT607756.1"/>
</dbReference>
<evidence type="ECO:0000313" key="3">
    <source>
        <dbReference type="Proteomes" id="UP000094707"/>
    </source>
</evidence>
<dbReference type="EMBL" id="LT607756">
    <property type="protein sequence ID" value="SCG84622.1"/>
    <property type="molecule type" value="Genomic_DNA"/>
</dbReference>
<gene>
    <name evidence="2" type="ORF">MCBB_0033</name>
</gene>
<evidence type="ECO:0000313" key="2">
    <source>
        <dbReference type="EMBL" id="SCG84622.1"/>
    </source>
</evidence>
<dbReference type="GeneID" id="30410898"/>
<sequence>MDRKVILGIVLGAITFVVVTFLAWEVLLWMGYSVGTKMPGQNFQKAIAVLFGAVGASFAYTLINGHKNPPKPEDKLDVVEMMKDFGKKM</sequence>
<organism evidence="2 3">
    <name type="scientific">Methanobacterium congolense</name>
    <dbReference type="NCBI Taxonomy" id="118062"/>
    <lineage>
        <taxon>Archaea</taxon>
        <taxon>Methanobacteriati</taxon>
        <taxon>Methanobacteriota</taxon>
        <taxon>Methanomada group</taxon>
        <taxon>Methanobacteria</taxon>
        <taxon>Methanobacteriales</taxon>
        <taxon>Methanobacteriaceae</taxon>
        <taxon>Methanobacterium</taxon>
    </lineage>
</organism>
<dbReference type="OrthoDB" id="69168at2157"/>